<evidence type="ECO:0000313" key="2">
    <source>
        <dbReference type="Proteomes" id="UP000261082"/>
    </source>
</evidence>
<gene>
    <name evidence="1" type="ORF">DZ858_08715</name>
</gene>
<proteinExistence type="predicted"/>
<name>A0A3E1QD79_9FLAO</name>
<sequence>MFEKLKHRSLRKKIEQNLITRDVSEINSELKTLGFLVDEATFQDFEQLYEFSDYFNLQPKNVKVFSFLEVKRKLPSLRHNQLHNKDFDWKGHLHNQNAKEFIDKRFDVLVGYYTTKNDFLDSMVSASNANFKVGLAGADPRLFDLLIDLDLNNIEAFKTELKKYLTVLNKLK</sequence>
<comment type="caution">
    <text evidence="1">The sequence shown here is derived from an EMBL/GenBank/DDBJ whole genome shotgun (WGS) entry which is preliminary data.</text>
</comment>
<dbReference type="RefSeq" id="WP_117159169.1">
    <property type="nucleotide sequence ID" value="NZ_QVID01000001.1"/>
</dbReference>
<dbReference type="EMBL" id="QVID01000001">
    <property type="protein sequence ID" value="RFN60110.1"/>
    <property type="molecule type" value="Genomic_DNA"/>
</dbReference>
<accession>A0A3E1QD79</accession>
<dbReference type="InterPro" id="IPR054207">
    <property type="entry name" value="DUF6913"/>
</dbReference>
<protein>
    <submittedName>
        <fullName evidence="1">Uncharacterized protein</fullName>
    </submittedName>
</protein>
<reference evidence="1 2" key="1">
    <citation type="journal article" date="2007" name="Int. J. Syst. Evol. Microbiol.">
        <title>Marixanthomonas ophiurae gen. nov., sp. nov., a marine bacterium of the family Flavobacteriaceae isolated from a deep-sea brittle star.</title>
        <authorList>
            <person name="Romanenko L.A."/>
            <person name="Uchino M."/>
            <person name="Frolova G.M."/>
            <person name="Mikhailov V.V."/>
        </authorList>
    </citation>
    <scope>NUCLEOTIDE SEQUENCE [LARGE SCALE GENOMIC DNA]</scope>
    <source>
        <strain evidence="1 2">KMM 3046</strain>
    </source>
</reference>
<dbReference type="OrthoDB" id="1430532at2"/>
<dbReference type="Pfam" id="PF21857">
    <property type="entry name" value="DUF6913"/>
    <property type="match status" value="1"/>
</dbReference>
<keyword evidence="2" id="KW-1185">Reference proteome</keyword>
<evidence type="ECO:0000313" key="1">
    <source>
        <dbReference type="EMBL" id="RFN60110.1"/>
    </source>
</evidence>
<dbReference type="AlphaFoldDB" id="A0A3E1QD79"/>
<dbReference type="Proteomes" id="UP000261082">
    <property type="component" value="Unassembled WGS sequence"/>
</dbReference>
<organism evidence="1 2">
    <name type="scientific">Marixanthomonas ophiurae</name>
    <dbReference type="NCBI Taxonomy" id="387659"/>
    <lineage>
        <taxon>Bacteria</taxon>
        <taxon>Pseudomonadati</taxon>
        <taxon>Bacteroidota</taxon>
        <taxon>Flavobacteriia</taxon>
        <taxon>Flavobacteriales</taxon>
        <taxon>Flavobacteriaceae</taxon>
        <taxon>Marixanthomonas</taxon>
    </lineage>
</organism>